<name>A0A382V6V3_9ZZZZ</name>
<evidence type="ECO:0000256" key="4">
    <source>
        <dbReference type="ARBA" id="ARBA00023172"/>
    </source>
</evidence>
<comment type="similarity">
    <text evidence="1">Belongs to the RecO family.</text>
</comment>
<dbReference type="GO" id="GO:0043590">
    <property type="term" value="C:bacterial nucleoid"/>
    <property type="evidence" value="ECO:0007669"/>
    <property type="project" value="TreeGrafter"/>
</dbReference>
<protein>
    <recommendedName>
        <fullName evidence="2">DNA repair protein RecO</fullName>
    </recommendedName>
    <alternativeName>
        <fullName evidence="6">Recombination protein O</fullName>
    </alternativeName>
</protein>
<dbReference type="Pfam" id="PF02565">
    <property type="entry name" value="RecO_C"/>
    <property type="match status" value="1"/>
</dbReference>
<dbReference type="AlphaFoldDB" id="A0A382V6V3"/>
<dbReference type="SUPFAM" id="SSF57863">
    <property type="entry name" value="ArfGap/RecO-like zinc finger"/>
    <property type="match status" value="1"/>
</dbReference>
<feature type="non-terminal residue" evidence="8">
    <location>
        <position position="287"/>
    </location>
</feature>
<dbReference type="InterPro" id="IPR022572">
    <property type="entry name" value="DNA_rep/recomb_RecO_N"/>
</dbReference>
<feature type="domain" description="DNA replication/recombination mediator RecO N-terminal" evidence="7">
    <location>
        <begin position="65"/>
        <end position="132"/>
    </location>
</feature>
<evidence type="ECO:0000256" key="3">
    <source>
        <dbReference type="ARBA" id="ARBA00022763"/>
    </source>
</evidence>
<gene>
    <name evidence="8" type="ORF">METZ01_LOCUS395086</name>
</gene>
<dbReference type="GO" id="GO:0006302">
    <property type="term" value="P:double-strand break repair"/>
    <property type="evidence" value="ECO:0007669"/>
    <property type="project" value="TreeGrafter"/>
</dbReference>
<evidence type="ECO:0000256" key="2">
    <source>
        <dbReference type="ARBA" id="ARBA00021310"/>
    </source>
</evidence>
<evidence type="ECO:0000256" key="5">
    <source>
        <dbReference type="ARBA" id="ARBA00023204"/>
    </source>
</evidence>
<dbReference type="NCBIfam" id="TIGR00613">
    <property type="entry name" value="reco"/>
    <property type="match status" value="1"/>
</dbReference>
<dbReference type="SUPFAM" id="SSF50249">
    <property type="entry name" value="Nucleic acid-binding proteins"/>
    <property type="match status" value="1"/>
</dbReference>
<dbReference type="GO" id="GO:0006310">
    <property type="term" value="P:DNA recombination"/>
    <property type="evidence" value="ECO:0007669"/>
    <property type="project" value="UniProtKB-KW"/>
</dbReference>
<feature type="non-terminal residue" evidence="8">
    <location>
        <position position="1"/>
    </location>
</feature>
<accession>A0A382V6V3</accession>
<sequence>KRRFSSAAKVRSSSVSGLTHEQRCKSCSIEELCSTPGSRSSLDGLMMNELLRVLATMNIESPLHHAFVLHSRNYRDTSVILDLLTREAGRYSVVVRGARSAKSRVRGRLQPFTPLLLGALGRSELKTLTSIDFPERSYDLEGDQLLLGLYVNELLYRLLGRFEPLEALFEEYCHLLDELESSDEGIEQVRIFELRLLEELGYGINFEFDAGSSSRVENESYYRYVVNEGFYRCSGQDEAFFQGEELLCISNRELAAVDRNRLRNLTRQSLGALLGDRPLKSRALFRG</sequence>
<dbReference type="InterPro" id="IPR003717">
    <property type="entry name" value="RecO"/>
</dbReference>
<evidence type="ECO:0000259" key="7">
    <source>
        <dbReference type="Pfam" id="PF11967"/>
    </source>
</evidence>
<keyword evidence="5" id="KW-0234">DNA repair</keyword>
<dbReference type="PANTHER" id="PTHR33991:SF1">
    <property type="entry name" value="DNA REPAIR PROTEIN RECO"/>
    <property type="match status" value="1"/>
</dbReference>
<dbReference type="Gene3D" id="1.20.1440.120">
    <property type="entry name" value="Recombination protein O, C-terminal domain"/>
    <property type="match status" value="1"/>
</dbReference>
<dbReference type="InterPro" id="IPR012340">
    <property type="entry name" value="NA-bd_OB-fold"/>
</dbReference>
<dbReference type="EMBL" id="UINC01149637">
    <property type="protein sequence ID" value="SVD42232.1"/>
    <property type="molecule type" value="Genomic_DNA"/>
</dbReference>
<evidence type="ECO:0000313" key="8">
    <source>
        <dbReference type="EMBL" id="SVD42232.1"/>
    </source>
</evidence>
<dbReference type="PANTHER" id="PTHR33991">
    <property type="entry name" value="DNA REPAIR PROTEIN RECO"/>
    <property type="match status" value="1"/>
</dbReference>
<keyword evidence="3" id="KW-0227">DNA damage</keyword>
<evidence type="ECO:0000256" key="6">
    <source>
        <dbReference type="ARBA" id="ARBA00033409"/>
    </source>
</evidence>
<dbReference type="InterPro" id="IPR042242">
    <property type="entry name" value="RecO_C"/>
</dbReference>
<dbReference type="InterPro" id="IPR037278">
    <property type="entry name" value="ARFGAP/RecO"/>
</dbReference>
<keyword evidence="4" id="KW-0233">DNA recombination</keyword>
<dbReference type="Pfam" id="PF11967">
    <property type="entry name" value="RecO_N"/>
    <property type="match status" value="1"/>
</dbReference>
<proteinExistence type="inferred from homology"/>
<reference evidence="8" key="1">
    <citation type="submission" date="2018-05" db="EMBL/GenBank/DDBJ databases">
        <authorList>
            <person name="Lanie J.A."/>
            <person name="Ng W.-L."/>
            <person name="Kazmierczak K.M."/>
            <person name="Andrzejewski T.M."/>
            <person name="Davidsen T.M."/>
            <person name="Wayne K.J."/>
            <person name="Tettelin H."/>
            <person name="Glass J.I."/>
            <person name="Rusch D."/>
            <person name="Podicherti R."/>
            <person name="Tsui H.-C.T."/>
            <person name="Winkler M.E."/>
        </authorList>
    </citation>
    <scope>NUCLEOTIDE SEQUENCE</scope>
</reference>
<evidence type="ECO:0000256" key="1">
    <source>
        <dbReference type="ARBA" id="ARBA00007452"/>
    </source>
</evidence>
<dbReference type="Gene3D" id="2.40.50.140">
    <property type="entry name" value="Nucleic acid-binding proteins"/>
    <property type="match status" value="1"/>
</dbReference>
<organism evidence="8">
    <name type="scientific">marine metagenome</name>
    <dbReference type="NCBI Taxonomy" id="408172"/>
    <lineage>
        <taxon>unclassified sequences</taxon>
        <taxon>metagenomes</taxon>
        <taxon>ecological metagenomes</taxon>
    </lineage>
</organism>
<dbReference type="HAMAP" id="MF_00201">
    <property type="entry name" value="RecO"/>
    <property type="match status" value="1"/>
</dbReference>